<dbReference type="AlphaFoldDB" id="A0AAP0KX52"/>
<organism evidence="1 2">
    <name type="scientific">Stephania yunnanensis</name>
    <dbReference type="NCBI Taxonomy" id="152371"/>
    <lineage>
        <taxon>Eukaryota</taxon>
        <taxon>Viridiplantae</taxon>
        <taxon>Streptophyta</taxon>
        <taxon>Embryophyta</taxon>
        <taxon>Tracheophyta</taxon>
        <taxon>Spermatophyta</taxon>
        <taxon>Magnoliopsida</taxon>
        <taxon>Ranunculales</taxon>
        <taxon>Menispermaceae</taxon>
        <taxon>Menispermoideae</taxon>
        <taxon>Cissampelideae</taxon>
        <taxon>Stephania</taxon>
    </lineage>
</organism>
<accession>A0AAP0KX52</accession>
<dbReference type="InterPro" id="IPR004252">
    <property type="entry name" value="Probable_transposase_24"/>
</dbReference>
<dbReference type="Pfam" id="PF03004">
    <property type="entry name" value="Transposase_24"/>
    <property type="match status" value="1"/>
</dbReference>
<name>A0AAP0KX52_9MAGN</name>
<protein>
    <submittedName>
        <fullName evidence="1">Uncharacterized protein</fullName>
    </submittedName>
</protein>
<evidence type="ECO:0000313" key="2">
    <source>
        <dbReference type="Proteomes" id="UP001420932"/>
    </source>
</evidence>
<sequence>MHVSMRRFAKRGRMPLSLNPFSPLSPSSNLFLNTPLTRLCLSLSRPSTFLHSLSTDSPSTLSFSLPEILSPKPLNRRRLLEIGASAVTASSRCVCRRWCRLPSLPMQPPAGRCYSSPLWKPRPSALALYCRGCAAPAVVRRYNGNHHRLPWPSAAAGRATSPPFAALRRYHGNHRLMPWPSTAAGRAPPAAVRCSWSLSWNALHRYLRNHHCLPSPSTAVAYAALTVIHYSSSLLGETNTSEMPPTVNELYLHVHTVNHNRVTFIDTRSERFYAKLQRRRQELIQATPDQPVDDEVVYYNMAGKCPKGRVYGLGLLLRKKRRYADLALEHSSCRR</sequence>
<gene>
    <name evidence="1" type="ORF">Syun_006763</name>
</gene>
<keyword evidence="2" id="KW-1185">Reference proteome</keyword>
<dbReference type="Proteomes" id="UP001420932">
    <property type="component" value="Unassembled WGS sequence"/>
</dbReference>
<reference evidence="1 2" key="1">
    <citation type="submission" date="2024-01" db="EMBL/GenBank/DDBJ databases">
        <title>Genome assemblies of Stephania.</title>
        <authorList>
            <person name="Yang L."/>
        </authorList>
    </citation>
    <scope>NUCLEOTIDE SEQUENCE [LARGE SCALE GENOMIC DNA]</scope>
    <source>
        <strain evidence="1">YNDBR</strain>
        <tissue evidence="1">Leaf</tissue>
    </source>
</reference>
<evidence type="ECO:0000313" key="1">
    <source>
        <dbReference type="EMBL" id="KAK9160422.1"/>
    </source>
</evidence>
<dbReference type="EMBL" id="JBBNAF010000003">
    <property type="protein sequence ID" value="KAK9160422.1"/>
    <property type="molecule type" value="Genomic_DNA"/>
</dbReference>
<proteinExistence type="predicted"/>
<comment type="caution">
    <text evidence="1">The sequence shown here is derived from an EMBL/GenBank/DDBJ whole genome shotgun (WGS) entry which is preliminary data.</text>
</comment>